<evidence type="ECO:0000256" key="5">
    <source>
        <dbReference type="PROSITE-ProRule" id="PRU01240"/>
    </source>
</evidence>
<reference evidence="7" key="1">
    <citation type="journal article" date="2021" name="Nat. Commun.">
        <title>Genetic determinants of endophytism in the Arabidopsis root mycobiome.</title>
        <authorList>
            <person name="Mesny F."/>
            <person name="Miyauchi S."/>
            <person name="Thiergart T."/>
            <person name="Pickel B."/>
            <person name="Atanasova L."/>
            <person name="Karlsson M."/>
            <person name="Huettel B."/>
            <person name="Barry K.W."/>
            <person name="Haridas S."/>
            <person name="Chen C."/>
            <person name="Bauer D."/>
            <person name="Andreopoulos W."/>
            <person name="Pangilinan J."/>
            <person name="LaButti K."/>
            <person name="Riley R."/>
            <person name="Lipzen A."/>
            <person name="Clum A."/>
            <person name="Drula E."/>
            <person name="Henrissat B."/>
            <person name="Kohler A."/>
            <person name="Grigoriev I.V."/>
            <person name="Martin F.M."/>
            <person name="Hacquard S."/>
        </authorList>
    </citation>
    <scope>NUCLEOTIDE SEQUENCE</scope>
    <source>
        <strain evidence="7">MPI-CAGE-CH-0235</strain>
    </source>
</reference>
<keyword evidence="3" id="KW-0378">Hydrolase</keyword>
<evidence type="ECO:0000256" key="2">
    <source>
        <dbReference type="ARBA" id="ARBA00022670"/>
    </source>
</evidence>
<dbReference type="PANTHER" id="PTHR43399:SF4">
    <property type="entry name" value="CELL WALL-ASSOCIATED PROTEASE"/>
    <property type="match status" value="1"/>
</dbReference>
<dbReference type="PROSITE" id="PS51892">
    <property type="entry name" value="SUBTILASE"/>
    <property type="match status" value="1"/>
</dbReference>
<comment type="caution">
    <text evidence="7">The sequence shown here is derived from an EMBL/GenBank/DDBJ whole genome shotgun (WGS) entry which is preliminary data.</text>
</comment>
<feature type="domain" description="Peptidase S8/S53" evidence="6">
    <location>
        <begin position="3"/>
        <end position="192"/>
    </location>
</feature>
<dbReference type="InterPro" id="IPR000209">
    <property type="entry name" value="Peptidase_S8/S53_dom"/>
</dbReference>
<dbReference type="InterPro" id="IPR036852">
    <property type="entry name" value="Peptidase_S8/S53_dom_sf"/>
</dbReference>
<evidence type="ECO:0000313" key="8">
    <source>
        <dbReference type="Proteomes" id="UP000813444"/>
    </source>
</evidence>
<dbReference type="InterPro" id="IPR015500">
    <property type="entry name" value="Peptidase_S8_subtilisin-rel"/>
</dbReference>
<evidence type="ECO:0000256" key="4">
    <source>
        <dbReference type="ARBA" id="ARBA00022825"/>
    </source>
</evidence>
<dbReference type="AlphaFoldDB" id="A0A8K0SCB6"/>
<dbReference type="Proteomes" id="UP000813444">
    <property type="component" value="Unassembled WGS sequence"/>
</dbReference>
<accession>A0A8K0SCB6</accession>
<dbReference type="SUPFAM" id="SSF52743">
    <property type="entry name" value="Subtilisin-like"/>
    <property type="match status" value="1"/>
</dbReference>
<keyword evidence="4" id="KW-0720">Serine protease</keyword>
<evidence type="ECO:0000313" key="7">
    <source>
        <dbReference type="EMBL" id="KAH7303796.1"/>
    </source>
</evidence>
<proteinExistence type="inferred from homology"/>
<dbReference type="Pfam" id="PF00082">
    <property type="entry name" value="Peptidase_S8"/>
    <property type="match status" value="1"/>
</dbReference>
<dbReference type="GO" id="GO:0004252">
    <property type="term" value="F:serine-type endopeptidase activity"/>
    <property type="evidence" value="ECO:0007669"/>
    <property type="project" value="InterPro"/>
</dbReference>
<dbReference type="CDD" id="cd00306">
    <property type="entry name" value="Peptidases_S8_S53"/>
    <property type="match status" value="1"/>
</dbReference>
<name>A0A8K0SCB6_9HYPO</name>
<dbReference type="PRINTS" id="PR00723">
    <property type="entry name" value="SUBTILISIN"/>
</dbReference>
<dbReference type="Gene3D" id="3.40.50.200">
    <property type="entry name" value="Peptidase S8/S53 domain"/>
    <property type="match status" value="1"/>
</dbReference>
<dbReference type="OrthoDB" id="206201at2759"/>
<protein>
    <submittedName>
        <fullName evidence="7">Peptidase S8/S53 domain-containing protein</fullName>
    </submittedName>
</protein>
<gene>
    <name evidence="7" type="ORF">B0I35DRAFT_155397</name>
</gene>
<keyword evidence="2" id="KW-0645">Protease</keyword>
<dbReference type="GO" id="GO:0006508">
    <property type="term" value="P:proteolysis"/>
    <property type="evidence" value="ECO:0007669"/>
    <property type="project" value="UniProtKB-KW"/>
</dbReference>
<dbReference type="EMBL" id="JAGPNK010000028">
    <property type="protein sequence ID" value="KAH7303796.1"/>
    <property type="molecule type" value="Genomic_DNA"/>
</dbReference>
<evidence type="ECO:0000256" key="3">
    <source>
        <dbReference type="ARBA" id="ARBA00022801"/>
    </source>
</evidence>
<dbReference type="InterPro" id="IPR051048">
    <property type="entry name" value="Peptidase_S8/S53_subtilisin"/>
</dbReference>
<organism evidence="7 8">
    <name type="scientific">Stachybotrys elegans</name>
    <dbReference type="NCBI Taxonomy" id="80388"/>
    <lineage>
        <taxon>Eukaryota</taxon>
        <taxon>Fungi</taxon>
        <taxon>Dikarya</taxon>
        <taxon>Ascomycota</taxon>
        <taxon>Pezizomycotina</taxon>
        <taxon>Sordariomycetes</taxon>
        <taxon>Hypocreomycetidae</taxon>
        <taxon>Hypocreales</taxon>
        <taxon>Stachybotryaceae</taxon>
        <taxon>Stachybotrys</taxon>
    </lineage>
</organism>
<evidence type="ECO:0000256" key="1">
    <source>
        <dbReference type="ARBA" id="ARBA00011073"/>
    </source>
</evidence>
<comment type="similarity">
    <text evidence="1 5">Belongs to the peptidase S8 family.</text>
</comment>
<comment type="caution">
    <text evidence="5">Lacks conserved residue(s) required for the propagation of feature annotation.</text>
</comment>
<keyword evidence="8" id="KW-1185">Reference proteome</keyword>
<sequence>MIDNHGHGTHMAHLVFMTAEHVDVYVARVWDGEEVPQTASRVARAIQHAANPDQGWGVDIISLSLSLGKSPDRTLVEGALEYAKSKGALVFASASNNRHDRELEIGFPASAGELTICINSHNENSERSPYSPLPQPGRANLAVLGQGITAAWKDNSMVVQEGTSISTAVAAGIAAIVLDYARQLKTRSMRAVWSYDGQVERNGLRDIRVMKKIMFDLMVNNPSTEGHAYNILKPWILFKTDKPLRNLRGNILEDWEMLISSRLRGTYQECQDFKPGGLY</sequence>
<dbReference type="PANTHER" id="PTHR43399">
    <property type="entry name" value="SUBTILISIN-RELATED"/>
    <property type="match status" value="1"/>
</dbReference>
<evidence type="ECO:0000259" key="6">
    <source>
        <dbReference type="Pfam" id="PF00082"/>
    </source>
</evidence>